<evidence type="ECO:0008006" key="6">
    <source>
        <dbReference type="Google" id="ProtNLM"/>
    </source>
</evidence>
<dbReference type="PANTHER" id="PTHR30290">
    <property type="entry name" value="PERIPLASMIC BINDING COMPONENT OF ABC TRANSPORTER"/>
    <property type="match status" value="1"/>
</dbReference>
<evidence type="ECO:0000259" key="3">
    <source>
        <dbReference type="Pfam" id="PF12793"/>
    </source>
</evidence>
<organism evidence="4 5">
    <name type="scientific">Paenibacillus monticola</name>
    <dbReference type="NCBI Taxonomy" id="2666075"/>
    <lineage>
        <taxon>Bacteria</taxon>
        <taxon>Bacillati</taxon>
        <taxon>Bacillota</taxon>
        <taxon>Bacilli</taxon>
        <taxon>Bacillales</taxon>
        <taxon>Paenibacillaceae</taxon>
        <taxon>Paenibacillus</taxon>
    </lineage>
</organism>
<evidence type="ECO:0000313" key="5">
    <source>
        <dbReference type="Proteomes" id="UP000463051"/>
    </source>
</evidence>
<keyword evidence="5" id="KW-1185">Reference proteome</keyword>
<name>A0A7X2L2J4_9BACL</name>
<reference evidence="4 5" key="1">
    <citation type="submission" date="2019-11" db="EMBL/GenBank/DDBJ databases">
        <title>Paenibacillus monticola sp. nov., a novel PGPR strain isolated from mountain sample in China.</title>
        <authorList>
            <person name="Zhao Q."/>
            <person name="Li H.-P."/>
            <person name="Zhang J.-L."/>
        </authorList>
    </citation>
    <scope>NUCLEOTIDE SEQUENCE [LARGE SCALE GENOMIC DNA]</scope>
    <source>
        <strain evidence="4 5">LC-T2</strain>
    </source>
</reference>
<keyword evidence="1" id="KW-0238">DNA-binding</keyword>
<dbReference type="GO" id="GO:0003677">
    <property type="term" value="F:DNA binding"/>
    <property type="evidence" value="ECO:0007669"/>
    <property type="project" value="UniProtKB-KW"/>
</dbReference>
<dbReference type="AlphaFoldDB" id="A0A7X2L2J4"/>
<proteinExistence type="predicted"/>
<dbReference type="GO" id="GO:0015833">
    <property type="term" value="P:peptide transport"/>
    <property type="evidence" value="ECO:0007669"/>
    <property type="project" value="TreeGrafter"/>
</dbReference>
<dbReference type="InterPro" id="IPR025370">
    <property type="entry name" value="SgrR_HTH_N"/>
</dbReference>
<dbReference type="InterPro" id="IPR000914">
    <property type="entry name" value="SBP_5_dom"/>
</dbReference>
<gene>
    <name evidence="4" type="ORF">GJB61_16010</name>
</gene>
<dbReference type="Gene3D" id="3.10.105.10">
    <property type="entry name" value="Dipeptide-binding Protein, Domain 3"/>
    <property type="match status" value="1"/>
</dbReference>
<dbReference type="Pfam" id="PF12793">
    <property type="entry name" value="SgrR_N"/>
    <property type="match status" value="1"/>
</dbReference>
<dbReference type="GO" id="GO:1904680">
    <property type="term" value="F:peptide transmembrane transporter activity"/>
    <property type="evidence" value="ECO:0007669"/>
    <property type="project" value="TreeGrafter"/>
</dbReference>
<dbReference type="PANTHER" id="PTHR30290:SF72">
    <property type="entry name" value="HTH-TYPE TRANSCRIPTIONAL REGULATOR SGRR"/>
    <property type="match status" value="1"/>
</dbReference>
<feature type="domain" description="Solute-binding protein family 5" evidence="2">
    <location>
        <begin position="179"/>
        <end position="486"/>
    </location>
</feature>
<dbReference type="SUPFAM" id="SSF53850">
    <property type="entry name" value="Periplasmic binding protein-like II"/>
    <property type="match status" value="1"/>
</dbReference>
<dbReference type="InterPro" id="IPR039424">
    <property type="entry name" value="SBP_5"/>
</dbReference>
<dbReference type="Proteomes" id="UP000463051">
    <property type="component" value="Unassembled WGS sequence"/>
</dbReference>
<dbReference type="RefSeq" id="WP_154119644.1">
    <property type="nucleotide sequence ID" value="NZ_WJXB01000005.1"/>
</dbReference>
<protein>
    <recommendedName>
        <fullName evidence="6">ABC transporter substrate-binding protein</fullName>
    </recommendedName>
</protein>
<evidence type="ECO:0000259" key="2">
    <source>
        <dbReference type="Pfam" id="PF00496"/>
    </source>
</evidence>
<dbReference type="Gene3D" id="3.40.190.10">
    <property type="entry name" value="Periplasmic binding protein-like II"/>
    <property type="match status" value="1"/>
</dbReference>
<feature type="domain" description="Transcriptional regulator SgrR N-terminal HTH" evidence="3">
    <location>
        <begin position="6"/>
        <end position="113"/>
    </location>
</feature>
<sequence>MDNITAHFVRLAAAINIPSRIHEPISTTIEGLAAILCCTPRNVKFILRKLEEQAFIAWLPGRGRGHTSQLTFLRSVEEVLEDSFQELINKGRIKDAIEFIGNIDVNGALKERLLTALNKQMGFRGEAESTSGLDVLRITRNRHMEKLDPALVYTAFESYLLGHICSTLVSYDAASRTFLPGLAHMWESNEEHTRYTFYLRKGVRFHHGRSMTSRDVKETLQRLTDLNSPALCHYRDIAAVELEGDHRIRFELHRPNLFFLHLFSCIHMSIVPFDVDFAQGAVGTGPYQLTDLNEDVLVLTAFDYYYGIRPLLDRVEIWYLPELGTNERQYQLPDVDQQNLPSNVCDNNSIDYPALGCRYLLFNFHNKGVHHHIAFRQVMRILYNQVALVRELGGNRITPADSLLPWNSSQRQWTESSFEQVKELLRVSGYEGESITIAFMAKKEEQEEAGWLQARGALVGLRIELHPLNEYNQETIQNNADLLIAEEVLEDDWQWGMINYFRNESNSLCFLLRDTQRAVLYRELEHFSQLPREERGELLNTAEGVLRDNYWVLHGCHINKRAQLNQSLFGLHAGSFGFLDISKLWIKTGLQKDNTTN</sequence>
<dbReference type="EMBL" id="WJXB01000005">
    <property type="protein sequence ID" value="MRN54489.1"/>
    <property type="molecule type" value="Genomic_DNA"/>
</dbReference>
<accession>A0A7X2L2J4</accession>
<dbReference type="Pfam" id="PF00496">
    <property type="entry name" value="SBP_bac_5"/>
    <property type="match status" value="1"/>
</dbReference>
<evidence type="ECO:0000313" key="4">
    <source>
        <dbReference type="EMBL" id="MRN54489.1"/>
    </source>
</evidence>
<comment type="caution">
    <text evidence="4">The sequence shown here is derived from an EMBL/GenBank/DDBJ whole genome shotgun (WGS) entry which is preliminary data.</text>
</comment>
<evidence type="ECO:0000256" key="1">
    <source>
        <dbReference type="ARBA" id="ARBA00023125"/>
    </source>
</evidence>